<evidence type="ECO:0000313" key="2">
    <source>
        <dbReference type="Proteomes" id="UP000198848"/>
    </source>
</evidence>
<dbReference type="InterPro" id="IPR045396">
    <property type="entry name" value="DUF6517"/>
</dbReference>
<name>A0A1H1FLY5_NATTX</name>
<organism evidence="1 2">
    <name type="scientific">Natronobacterium texcoconense</name>
    <dbReference type="NCBI Taxonomy" id="1095778"/>
    <lineage>
        <taxon>Archaea</taxon>
        <taxon>Methanobacteriati</taxon>
        <taxon>Methanobacteriota</taxon>
        <taxon>Stenosarchaea group</taxon>
        <taxon>Halobacteria</taxon>
        <taxon>Halobacteriales</taxon>
        <taxon>Natrialbaceae</taxon>
        <taxon>Natronobacterium</taxon>
    </lineage>
</organism>
<protein>
    <submittedName>
        <fullName evidence="1">Uncharacterized protein</fullName>
    </submittedName>
</protein>
<dbReference type="OrthoDB" id="169585at2157"/>
<accession>A0A1H1FLY5</accession>
<dbReference type="AlphaFoldDB" id="A0A1H1FLY5"/>
<gene>
    <name evidence="1" type="ORF">SAMN04489842_2007</name>
</gene>
<dbReference type="STRING" id="1095778.SAMN04489842_2007"/>
<keyword evidence="2" id="KW-1185">Reference proteome</keyword>
<sequence length="202" mass="21404">MSHDLPEPLAEEWQPLGTRTAETTVMVTSITAETTLYEPVETTSLESAAGSEIPVRSLFTVEMTFSPPLSAVGVSPSSALSMAAPKAKSQFVDTITDEGVVVDGQRDALEFEGPNGAAGTWYVLDAAYPLEGGETTARLPAEAHVAVWPTEESYGMAGGTVPLEFDRSEWAVDAGLDGDSSDLVDPERDRETVAALIRGLEI</sequence>
<dbReference type="RefSeq" id="WP_090381042.1">
    <property type="nucleotide sequence ID" value="NZ_FNLC01000002.1"/>
</dbReference>
<proteinExistence type="predicted"/>
<dbReference type="Pfam" id="PF20127">
    <property type="entry name" value="DUF6517"/>
    <property type="match status" value="1"/>
</dbReference>
<reference evidence="2" key="1">
    <citation type="submission" date="2016-10" db="EMBL/GenBank/DDBJ databases">
        <authorList>
            <person name="Varghese N."/>
            <person name="Submissions S."/>
        </authorList>
    </citation>
    <scope>NUCLEOTIDE SEQUENCE [LARGE SCALE GENOMIC DNA]</scope>
    <source>
        <strain evidence="2">DSM 24767</strain>
    </source>
</reference>
<evidence type="ECO:0000313" key="1">
    <source>
        <dbReference type="EMBL" id="SDR01506.1"/>
    </source>
</evidence>
<dbReference type="EMBL" id="FNLC01000002">
    <property type="protein sequence ID" value="SDR01506.1"/>
    <property type="molecule type" value="Genomic_DNA"/>
</dbReference>
<dbReference type="Proteomes" id="UP000198848">
    <property type="component" value="Unassembled WGS sequence"/>
</dbReference>